<feature type="non-terminal residue" evidence="2">
    <location>
        <position position="227"/>
    </location>
</feature>
<dbReference type="EMBL" id="BARS01040737">
    <property type="protein sequence ID" value="GAG38985.1"/>
    <property type="molecule type" value="Genomic_DNA"/>
</dbReference>
<organism evidence="2">
    <name type="scientific">marine sediment metagenome</name>
    <dbReference type="NCBI Taxonomy" id="412755"/>
    <lineage>
        <taxon>unclassified sequences</taxon>
        <taxon>metagenomes</taxon>
        <taxon>ecological metagenomes</taxon>
    </lineage>
</organism>
<reference evidence="2" key="1">
    <citation type="journal article" date="2014" name="Front. Microbiol.">
        <title>High frequency of phylogenetically diverse reductive dehalogenase-homologous genes in deep subseafloor sedimentary metagenomes.</title>
        <authorList>
            <person name="Kawai M."/>
            <person name="Futagami T."/>
            <person name="Toyoda A."/>
            <person name="Takaki Y."/>
            <person name="Nishi S."/>
            <person name="Hori S."/>
            <person name="Arai W."/>
            <person name="Tsubouchi T."/>
            <person name="Morono Y."/>
            <person name="Uchiyama I."/>
            <person name="Ito T."/>
            <person name="Fujiyama A."/>
            <person name="Inagaki F."/>
            <person name="Takami H."/>
        </authorList>
    </citation>
    <scope>NUCLEOTIDE SEQUENCE</scope>
    <source>
        <strain evidence="2">Expedition CK06-06</strain>
    </source>
</reference>
<dbReference type="GO" id="GO:0004519">
    <property type="term" value="F:endonuclease activity"/>
    <property type="evidence" value="ECO:0007669"/>
    <property type="project" value="InterPro"/>
</dbReference>
<dbReference type="Gene3D" id="3.40.1350.10">
    <property type="match status" value="1"/>
</dbReference>
<evidence type="ECO:0000313" key="2">
    <source>
        <dbReference type="EMBL" id="GAG38985.1"/>
    </source>
</evidence>
<protein>
    <recommendedName>
        <fullName evidence="1">Endonuclease NucS C-terminal domain-containing protein</fullName>
    </recommendedName>
</protein>
<gene>
    <name evidence="2" type="ORF">S01H1_62056</name>
</gene>
<sequence>MPQEVRVWKILDRKKLKEINKGKLDLEERIEDWLEQDISIISDDLLVVGRQIETDFGGIIDLLCLERNGDLVILELKRQKTPREITAQVLDYASWVKDLSNEKITDIANNYLGDRGPLKEAFGNQFGGELPEILNEHHKMLIVASDIDSSTERIIKYLSDTYGVSINATTFEYFRDEDGSEFLSKVFLIEPSQVEYKSKTRGASKRRPYLTYEQLEEIADKNGVGEL</sequence>
<accession>X0X7I8</accession>
<feature type="domain" description="Endonuclease NucS C-terminal" evidence="1">
    <location>
        <begin position="27"/>
        <end position="97"/>
    </location>
</feature>
<dbReference type="GO" id="GO:0003676">
    <property type="term" value="F:nucleic acid binding"/>
    <property type="evidence" value="ECO:0007669"/>
    <property type="project" value="InterPro"/>
</dbReference>
<name>X0X7I8_9ZZZZ</name>
<evidence type="ECO:0000259" key="1">
    <source>
        <dbReference type="Pfam" id="PF01939"/>
    </source>
</evidence>
<proteinExistence type="predicted"/>
<dbReference type="AlphaFoldDB" id="X0X7I8"/>
<dbReference type="InterPro" id="IPR011856">
    <property type="entry name" value="tRNA_endonuc-like_dom_sf"/>
</dbReference>
<dbReference type="Pfam" id="PF01939">
    <property type="entry name" value="NucS_C"/>
    <property type="match status" value="1"/>
</dbReference>
<dbReference type="InterPro" id="IPR048301">
    <property type="entry name" value="NucS_C"/>
</dbReference>
<comment type="caution">
    <text evidence="2">The sequence shown here is derived from an EMBL/GenBank/DDBJ whole genome shotgun (WGS) entry which is preliminary data.</text>
</comment>